<comment type="cofactor">
    <cofactor evidence="3">
        <name>Ca(2+)</name>
        <dbReference type="ChEBI" id="CHEBI:29108"/>
    </cofactor>
    <text evidence="3">Binds 1 Ca(2+) ion per subunit.</text>
</comment>
<dbReference type="GO" id="GO:0046872">
    <property type="term" value="F:metal ion binding"/>
    <property type="evidence" value="ECO:0007669"/>
    <property type="project" value="UniProtKB-KW"/>
</dbReference>
<dbReference type="InterPro" id="IPR007760">
    <property type="entry name" value="Mn_catalase"/>
</dbReference>
<dbReference type="CDD" id="cd01051">
    <property type="entry name" value="Mn_catalase"/>
    <property type="match status" value="1"/>
</dbReference>
<comment type="cofactor">
    <cofactor evidence="2">
        <name>Mn(2+)</name>
        <dbReference type="ChEBI" id="CHEBI:29035"/>
    </cofactor>
    <text evidence="2">Binds 2 manganese ions per subunit.</text>
</comment>
<dbReference type="Proteomes" id="UP000186156">
    <property type="component" value="Unassembled WGS sequence"/>
</dbReference>
<dbReference type="InterPro" id="IPR009078">
    <property type="entry name" value="Ferritin-like_SF"/>
</dbReference>
<dbReference type="InterPro" id="IPR012347">
    <property type="entry name" value="Ferritin-like"/>
</dbReference>
<feature type="binding site" evidence="2">
    <location>
        <position position="174"/>
    </location>
    <ligand>
        <name>Mn(2+)</name>
        <dbReference type="ChEBI" id="CHEBI:29035"/>
        <label>1</label>
    </ligand>
</feature>
<dbReference type="InterPro" id="IPR039377">
    <property type="entry name" value="Mn_catalase_dom"/>
</dbReference>
<keyword evidence="4" id="KW-0167">Capsid protein</keyword>
<evidence type="ECO:0000313" key="5">
    <source>
        <dbReference type="Proteomes" id="UP000186156"/>
    </source>
</evidence>
<organism evidence="4 5">
    <name type="scientific">Alicyclobacillus vulcanalis</name>
    <dbReference type="NCBI Taxonomy" id="252246"/>
    <lineage>
        <taxon>Bacteria</taxon>
        <taxon>Bacillati</taxon>
        <taxon>Bacillota</taxon>
        <taxon>Bacilli</taxon>
        <taxon>Bacillales</taxon>
        <taxon>Alicyclobacillaceae</taxon>
        <taxon>Alicyclobacillus</taxon>
    </lineage>
</organism>
<proteinExistence type="inferred from homology"/>
<comment type="similarity">
    <text evidence="1">Belongs to the manganese catalase family.</text>
</comment>
<keyword evidence="2" id="KW-0479">Metal-binding</keyword>
<dbReference type="EMBL" id="FTOO01000012">
    <property type="protein sequence ID" value="SIT08064.1"/>
    <property type="molecule type" value="Genomic_DNA"/>
</dbReference>
<dbReference type="Pfam" id="PF05067">
    <property type="entry name" value="Mn_catalase"/>
    <property type="match status" value="1"/>
</dbReference>
<keyword evidence="2" id="KW-0464">Manganese</keyword>
<accession>A0A1N7PBU2</accession>
<evidence type="ECO:0000256" key="3">
    <source>
        <dbReference type="PIRSR" id="PIRSR607760-2"/>
    </source>
</evidence>
<feature type="binding site" evidence="2">
    <location>
        <position position="73"/>
    </location>
    <ligand>
        <name>Mn(2+)</name>
        <dbReference type="ChEBI" id="CHEBI:29035"/>
        <label>1</label>
    </ligand>
</feature>
<protein>
    <submittedName>
        <fullName evidence="4">Spore coat protein JC</fullName>
    </submittedName>
</protein>
<keyword evidence="3" id="KW-0106">Calcium</keyword>
<keyword evidence="5" id="KW-1185">Reference proteome</keyword>
<dbReference type="STRING" id="252246.SAMN05421799_11284"/>
<reference evidence="5" key="1">
    <citation type="submission" date="2017-01" db="EMBL/GenBank/DDBJ databases">
        <authorList>
            <person name="Varghese N."/>
            <person name="Submissions S."/>
        </authorList>
    </citation>
    <scope>NUCLEOTIDE SEQUENCE [LARGE SCALE GENOMIC DNA]</scope>
    <source>
        <strain evidence="5">DSM 16176</strain>
    </source>
</reference>
<dbReference type="AlphaFoldDB" id="A0A1N7PBU2"/>
<name>A0A1N7PBU2_9BACL</name>
<evidence type="ECO:0000256" key="1">
    <source>
        <dbReference type="ARBA" id="ARBA00007644"/>
    </source>
</evidence>
<feature type="binding site" evidence="3">
    <location>
        <position position="65"/>
    </location>
    <ligand>
        <name>Ca(2+)</name>
        <dbReference type="ChEBI" id="CHEBI:29108"/>
    </ligand>
</feature>
<evidence type="ECO:0000313" key="4">
    <source>
        <dbReference type="EMBL" id="SIT08064.1"/>
    </source>
</evidence>
<feature type="binding site" evidence="2">
    <location>
        <position position="70"/>
    </location>
    <ligand>
        <name>Mn(2+)</name>
        <dbReference type="ChEBI" id="CHEBI:29035"/>
        <label>1</label>
    </ligand>
</feature>
<evidence type="ECO:0000256" key="2">
    <source>
        <dbReference type="PIRSR" id="PIRSR607760-1"/>
    </source>
</evidence>
<dbReference type="SUPFAM" id="SSF47240">
    <property type="entry name" value="Ferritin-like"/>
    <property type="match status" value="1"/>
</dbReference>
<dbReference type="Gene3D" id="1.20.1260.10">
    <property type="match status" value="1"/>
</dbReference>
<keyword evidence="4" id="KW-0946">Virion</keyword>
<feature type="binding site" evidence="2">
    <location>
        <position position="41"/>
    </location>
    <ligand>
        <name>Mn(2+)</name>
        <dbReference type="ChEBI" id="CHEBI:29035"/>
        <label>1</label>
    </ligand>
</feature>
<feature type="binding site" evidence="2">
    <location>
        <position position="141"/>
    </location>
    <ligand>
        <name>Mn(2+)</name>
        <dbReference type="ChEBI" id="CHEBI:29035"/>
        <label>1</label>
    </ligand>
</feature>
<sequence>MWGWAVIWIYEKKLQYPVRVSKCDPRLAKMLIEQYGGADGELSAALRYLNQRYSIPDKVIGLLTDIGTEEFAHLEMIATMVYKLTKDATPEQLRAAGLGDHYVNHGYSLFYHDAAGNPWTAAYIASKGDPIADLYEDIAAEEKARATYQWIIDNTDDPDIRDSLRFLREREVIHSLRFREAVEILKEYQSAKKVF</sequence>
<gene>
    <name evidence="4" type="ORF">SAMN05421799_11284</name>
</gene>